<dbReference type="EMBL" id="LAZR01004052">
    <property type="protein sequence ID" value="KKN12240.1"/>
    <property type="molecule type" value="Genomic_DNA"/>
</dbReference>
<sequence length="68" mass="7573">MSKYTVKAINDPRNLNWEITGGDGGIIAYAFTEKDALLIAALLNLDEEKNCKLEQERRVGLSRHAEAP</sequence>
<evidence type="ECO:0000313" key="1">
    <source>
        <dbReference type="EMBL" id="KKN12240.1"/>
    </source>
</evidence>
<protein>
    <submittedName>
        <fullName evidence="1">Uncharacterized protein</fullName>
    </submittedName>
</protein>
<dbReference type="AlphaFoldDB" id="A0A0F9MY32"/>
<organism evidence="1">
    <name type="scientific">marine sediment metagenome</name>
    <dbReference type="NCBI Taxonomy" id="412755"/>
    <lineage>
        <taxon>unclassified sequences</taxon>
        <taxon>metagenomes</taxon>
        <taxon>ecological metagenomes</taxon>
    </lineage>
</organism>
<accession>A0A0F9MY32</accession>
<comment type="caution">
    <text evidence="1">The sequence shown here is derived from an EMBL/GenBank/DDBJ whole genome shotgun (WGS) entry which is preliminary data.</text>
</comment>
<gene>
    <name evidence="1" type="ORF">LCGC14_1018570</name>
</gene>
<reference evidence="1" key="1">
    <citation type="journal article" date="2015" name="Nature">
        <title>Complex archaea that bridge the gap between prokaryotes and eukaryotes.</title>
        <authorList>
            <person name="Spang A."/>
            <person name="Saw J.H."/>
            <person name="Jorgensen S.L."/>
            <person name="Zaremba-Niedzwiedzka K."/>
            <person name="Martijn J."/>
            <person name="Lind A.E."/>
            <person name="van Eijk R."/>
            <person name="Schleper C."/>
            <person name="Guy L."/>
            <person name="Ettema T.J."/>
        </authorList>
    </citation>
    <scope>NUCLEOTIDE SEQUENCE</scope>
</reference>
<proteinExistence type="predicted"/>
<name>A0A0F9MY32_9ZZZZ</name>